<sequence length="265" mass="29471">MSISNTLNTQSSNNESLLIDVESLHVNLLYDYGFNDNWMLRVQLPYISYSGGFLDSAIDAYHQALGLPESSRPNFPNDQININVSLNNQAVALVNSAQKALGDVSIQVAWQAQHSENIALSYWTSLKLPTGNEDKLTGSGGTDIASWAAMDYRLSDTRWLYGQGGVLYMGDSKILQNIQINWAAFATAGIKFQPWNSIQLKAQFDFHSALYDSELTFFDHVIQITFGGSYIANKKHSVDFSIAEDIKSASSPDVTFNMSWIVNLF</sequence>
<evidence type="ECO:0000313" key="1">
    <source>
        <dbReference type="EMBL" id="VAW56918.1"/>
    </source>
</evidence>
<reference evidence="1" key="1">
    <citation type="submission" date="2018-06" db="EMBL/GenBank/DDBJ databases">
        <authorList>
            <person name="Zhirakovskaya E."/>
        </authorList>
    </citation>
    <scope>NUCLEOTIDE SEQUENCE</scope>
</reference>
<accession>A0A3B0WLP7</accession>
<organism evidence="1">
    <name type="scientific">hydrothermal vent metagenome</name>
    <dbReference type="NCBI Taxonomy" id="652676"/>
    <lineage>
        <taxon>unclassified sequences</taxon>
        <taxon>metagenomes</taxon>
        <taxon>ecological metagenomes</taxon>
    </lineage>
</organism>
<protein>
    <submittedName>
        <fullName evidence="1">Uncharacterized protein</fullName>
    </submittedName>
</protein>
<gene>
    <name evidence="1" type="ORF">MNBD_GAMMA07-1134</name>
</gene>
<dbReference type="SUPFAM" id="SSF56935">
    <property type="entry name" value="Porins"/>
    <property type="match status" value="1"/>
</dbReference>
<proteinExistence type="predicted"/>
<dbReference type="Pfam" id="PF11383">
    <property type="entry name" value="DUF3187"/>
    <property type="match status" value="1"/>
</dbReference>
<dbReference type="AlphaFoldDB" id="A0A3B0WLP7"/>
<name>A0A3B0WLP7_9ZZZZ</name>
<dbReference type="InterPro" id="IPR021523">
    <property type="entry name" value="DUF3187"/>
</dbReference>
<dbReference type="EMBL" id="UOFF01000301">
    <property type="protein sequence ID" value="VAW56918.1"/>
    <property type="molecule type" value="Genomic_DNA"/>
</dbReference>